<sequence length="178" mass="19497">MLEKISSASDSLQQQLQQEEVEEVEVIPALKIDPKVELMIGSKIECSLIANQMVANESLFASETLAKLEKEVLAINETKSVEISTVFNSVDQQTKVKSNLEQLEVQEGGGDKVVPEVKESQIVESTEKAATTQNRSASLVHLSSHRILSPQDSYPANDAGQCKPDGCNPEEQKKICEN</sequence>
<evidence type="ECO:0000313" key="2">
    <source>
        <dbReference type="Proteomes" id="UP000504634"/>
    </source>
</evidence>
<protein>
    <submittedName>
        <fullName evidence="3">Uncharacterized protein LOC115629816</fullName>
    </submittedName>
</protein>
<dbReference type="AlphaFoldDB" id="A0A6J2U1K8"/>
<proteinExistence type="predicted"/>
<gene>
    <name evidence="3" type="primary">LOC115629816</name>
</gene>
<accession>A0A6J2U1K8</accession>
<name>A0A6J2U1K8_DROLE</name>
<organism evidence="2 3">
    <name type="scientific">Drosophila lebanonensis</name>
    <name type="common">Fruit fly</name>
    <name type="synonym">Scaptodrosophila lebanonensis</name>
    <dbReference type="NCBI Taxonomy" id="7225"/>
    <lineage>
        <taxon>Eukaryota</taxon>
        <taxon>Metazoa</taxon>
        <taxon>Ecdysozoa</taxon>
        <taxon>Arthropoda</taxon>
        <taxon>Hexapoda</taxon>
        <taxon>Insecta</taxon>
        <taxon>Pterygota</taxon>
        <taxon>Neoptera</taxon>
        <taxon>Endopterygota</taxon>
        <taxon>Diptera</taxon>
        <taxon>Brachycera</taxon>
        <taxon>Muscomorpha</taxon>
        <taxon>Ephydroidea</taxon>
        <taxon>Drosophilidae</taxon>
        <taxon>Scaptodrosophila</taxon>
    </lineage>
</organism>
<evidence type="ECO:0000313" key="3">
    <source>
        <dbReference type="RefSeq" id="XP_030382244.1"/>
    </source>
</evidence>
<dbReference type="GeneID" id="115629816"/>
<reference evidence="3" key="1">
    <citation type="submission" date="2025-08" db="UniProtKB">
        <authorList>
            <consortium name="RefSeq"/>
        </authorList>
    </citation>
    <scope>IDENTIFICATION</scope>
    <source>
        <strain evidence="3">11010-0011.00</strain>
        <tissue evidence="3">Whole body</tissue>
    </source>
</reference>
<feature type="region of interest" description="Disordered" evidence="1">
    <location>
        <begin position="149"/>
        <end position="178"/>
    </location>
</feature>
<dbReference type="Proteomes" id="UP000504634">
    <property type="component" value="Unplaced"/>
</dbReference>
<keyword evidence="2" id="KW-1185">Reference proteome</keyword>
<dbReference type="RefSeq" id="XP_030382244.1">
    <property type="nucleotide sequence ID" value="XM_030526384.1"/>
</dbReference>
<evidence type="ECO:0000256" key="1">
    <source>
        <dbReference type="SAM" id="MobiDB-lite"/>
    </source>
</evidence>